<dbReference type="OrthoDB" id="2355426at2759"/>
<reference evidence="2 4" key="1">
    <citation type="submission" date="2017-11" db="EMBL/GenBank/DDBJ databases">
        <title>The genome of Rhizophagus clarus HR1 reveals common genetic basis of auxotrophy among arbuscular mycorrhizal fungi.</title>
        <authorList>
            <person name="Kobayashi Y."/>
        </authorList>
    </citation>
    <scope>NUCLEOTIDE SEQUENCE [LARGE SCALE GENOMIC DNA]</scope>
    <source>
        <strain evidence="2 4">HR1</strain>
    </source>
</reference>
<keyword evidence="4" id="KW-1185">Reference proteome</keyword>
<accession>A0A2Z6S7G4</accession>
<evidence type="ECO:0000313" key="2">
    <source>
        <dbReference type="EMBL" id="GBC04662.1"/>
    </source>
</evidence>
<protein>
    <submittedName>
        <fullName evidence="2">Uncharacterized protein</fullName>
    </submittedName>
</protein>
<proteinExistence type="predicted"/>
<gene>
    <name evidence="3" type="ORF">RCL2_001896000</name>
    <name evidence="2" type="ORF">RclHR1_00580027</name>
</gene>
<organism evidence="2 4">
    <name type="scientific">Rhizophagus clarus</name>
    <dbReference type="NCBI Taxonomy" id="94130"/>
    <lineage>
        <taxon>Eukaryota</taxon>
        <taxon>Fungi</taxon>
        <taxon>Fungi incertae sedis</taxon>
        <taxon>Mucoromycota</taxon>
        <taxon>Glomeromycotina</taxon>
        <taxon>Glomeromycetes</taxon>
        <taxon>Glomerales</taxon>
        <taxon>Glomeraceae</taxon>
        <taxon>Rhizophagus</taxon>
    </lineage>
</organism>
<evidence type="ECO:0000256" key="1">
    <source>
        <dbReference type="SAM" id="SignalP"/>
    </source>
</evidence>
<comment type="caution">
    <text evidence="2">The sequence shown here is derived from an EMBL/GenBank/DDBJ whole genome shotgun (WGS) entry which is preliminary data.</text>
</comment>
<evidence type="ECO:0000313" key="3">
    <source>
        <dbReference type="EMBL" id="GES92173.1"/>
    </source>
</evidence>
<evidence type="ECO:0000313" key="4">
    <source>
        <dbReference type="Proteomes" id="UP000247702"/>
    </source>
</evidence>
<reference evidence="3" key="2">
    <citation type="submission" date="2019-10" db="EMBL/GenBank/DDBJ databases">
        <title>Conservation and host-specific expression of non-tandemly repeated heterogenous ribosome RNA gene in arbuscular mycorrhizal fungi.</title>
        <authorList>
            <person name="Maeda T."/>
            <person name="Kobayashi Y."/>
            <person name="Nakagawa T."/>
            <person name="Ezawa T."/>
            <person name="Yamaguchi K."/>
            <person name="Bino T."/>
            <person name="Nishimoto Y."/>
            <person name="Shigenobu S."/>
            <person name="Kawaguchi M."/>
        </authorList>
    </citation>
    <scope>NUCLEOTIDE SEQUENCE</scope>
    <source>
        <strain evidence="3">HR1</strain>
    </source>
</reference>
<feature type="chain" id="PRO_5036327608" evidence="1">
    <location>
        <begin position="22"/>
        <end position="98"/>
    </location>
</feature>
<dbReference type="AlphaFoldDB" id="A0A2Z6S7G4"/>
<feature type="signal peptide" evidence="1">
    <location>
        <begin position="1"/>
        <end position="21"/>
    </location>
</feature>
<sequence>MISTIFKILFILSLISVQAFAWTLTLGGKVFDGTDNLTCTAVTAFSGSQLSWKRGFFEDCCVRLHSDSLCSTQQVGFSCEDWSKVLGQDINAFQVTNC</sequence>
<dbReference type="EMBL" id="BLAL01000213">
    <property type="protein sequence ID" value="GES92173.1"/>
    <property type="molecule type" value="Genomic_DNA"/>
</dbReference>
<dbReference type="EMBL" id="BEXD01003959">
    <property type="protein sequence ID" value="GBC04662.1"/>
    <property type="molecule type" value="Genomic_DNA"/>
</dbReference>
<keyword evidence="1" id="KW-0732">Signal</keyword>
<name>A0A2Z6S7G4_9GLOM</name>
<dbReference type="Proteomes" id="UP000247702">
    <property type="component" value="Unassembled WGS sequence"/>
</dbReference>
<dbReference type="Proteomes" id="UP000615446">
    <property type="component" value="Unassembled WGS sequence"/>
</dbReference>